<sequence length="38" mass="4166">MCRCAKAFGNADIGPLPREAGAVSMYFIEVYCSDNYDS</sequence>
<dbReference type="KEGG" id="bcs:BCAN_B0936"/>
<dbReference type="Proteomes" id="UP000001385">
    <property type="component" value="Chromosome II"/>
</dbReference>
<organism evidence="1 2">
    <name type="scientific">Brucella canis (strain ATCC 23365 / NCTC 10854 / RM-666)</name>
    <dbReference type="NCBI Taxonomy" id="483179"/>
    <lineage>
        <taxon>Bacteria</taxon>
        <taxon>Pseudomonadati</taxon>
        <taxon>Pseudomonadota</taxon>
        <taxon>Alphaproteobacteria</taxon>
        <taxon>Hyphomicrobiales</taxon>
        <taxon>Brucellaceae</taxon>
        <taxon>Brucella/Ochrobactrum group</taxon>
        <taxon>Brucella</taxon>
    </lineage>
</organism>
<name>A9MCJ7_BRUC2</name>
<evidence type="ECO:0000313" key="1">
    <source>
        <dbReference type="EMBL" id="ABX64084.1"/>
    </source>
</evidence>
<accession>A9MCJ7</accession>
<dbReference type="EMBL" id="CP000873">
    <property type="protein sequence ID" value="ABX64084.1"/>
    <property type="molecule type" value="Genomic_DNA"/>
</dbReference>
<gene>
    <name evidence="1" type="ordered locus">BCAN_B0936</name>
</gene>
<keyword evidence="2" id="KW-1185">Reference proteome</keyword>
<dbReference type="AlphaFoldDB" id="A9MCJ7"/>
<protein>
    <submittedName>
        <fullName evidence="1">Uncharacterized protein</fullName>
    </submittedName>
</protein>
<reference evidence="1 2" key="1">
    <citation type="submission" date="2007-10" db="EMBL/GenBank/DDBJ databases">
        <title>Brucella canis ATCC 23365 whole genome shotgun sequencing project.</title>
        <authorList>
            <person name="Setubal J.C."/>
            <person name="Bowns C."/>
            <person name="Boyle S."/>
            <person name="Crasta O.R."/>
            <person name="Czar M.J."/>
            <person name="Dharmanolla C."/>
            <person name="Gillespie J.J."/>
            <person name="Kenyon R.W."/>
            <person name="Lu J."/>
            <person name="Mane S."/>
            <person name="Mohapatra S."/>
            <person name="Nagrani S."/>
            <person name="Purkayastha A."/>
            <person name="Rajasimha H.K."/>
            <person name="Shallom J.M."/>
            <person name="Shallom S."/>
            <person name="Shukla M."/>
            <person name="Snyder E.E."/>
            <person name="Sobral B.W."/>
            <person name="Wattam A.R."/>
            <person name="Will R."/>
            <person name="Williams K."/>
            <person name="Yoo H."/>
            <person name="Bruce D."/>
            <person name="Detter C."/>
            <person name="Munk C."/>
            <person name="Brettin T.S."/>
        </authorList>
    </citation>
    <scope>NUCLEOTIDE SEQUENCE [LARGE SCALE GENOMIC DNA]</scope>
    <source>
        <strain evidence="2">ATCC 23365 / NCTC 10854 / RM-666</strain>
    </source>
</reference>
<proteinExistence type="predicted"/>
<dbReference type="HOGENOM" id="CLU_3325379_0_0_5"/>
<evidence type="ECO:0000313" key="2">
    <source>
        <dbReference type="Proteomes" id="UP000001385"/>
    </source>
</evidence>